<dbReference type="Proteomes" id="UP000016480">
    <property type="component" value="Unassembled WGS sequence"/>
</dbReference>
<evidence type="ECO:0000313" key="2">
    <source>
        <dbReference type="Proteomes" id="UP000016480"/>
    </source>
</evidence>
<dbReference type="AlphaFoldDB" id="A0A8T0C4P7"/>
<evidence type="ECO:0000313" key="1">
    <source>
        <dbReference type="EMBL" id="KAF7785659.1"/>
    </source>
</evidence>
<dbReference type="EMBL" id="AHCD03000035">
    <property type="protein sequence ID" value="KAF7785659.1"/>
    <property type="molecule type" value="Genomic_DNA"/>
</dbReference>
<name>A0A8T0C4P7_9GAMM</name>
<organism evidence="1 2">
    <name type="scientific">Pseudoalteromonas rubra</name>
    <dbReference type="NCBI Taxonomy" id="43658"/>
    <lineage>
        <taxon>Bacteria</taxon>
        <taxon>Pseudomonadati</taxon>
        <taxon>Pseudomonadota</taxon>
        <taxon>Gammaproteobacteria</taxon>
        <taxon>Alteromonadales</taxon>
        <taxon>Pseudoalteromonadaceae</taxon>
        <taxon>Pseudoalteromonas</taxon>
    </lineage>
</organism>
<protein>
    <submittedName>
        <fullName evidence="1">Uncharacterized protein</fullName>
    </submittedName>
</protein>
<comment type="caution">
    <text evidence="1">The sequence shown here is derived from an EMBL/GenBank/DDBJ whole genome shotgun (WGS) entry which is preliminary data.</text>
</comment>
<accession>A0A8T0C4P7</accession>
<reference evidence="1 2" key="1">
    <citation type="journal article" date="2012" name="J. Bacteriol.">
        <title>Genome sequence of the cycloprodigiosin-producing bacterial strain Pseudoalteromonas rubra ATCC 29570(T).</title>
        <authorList>
            <person name="Xie B.B."/>
            <person name="Shu Y.L."/>
            <person name="Qin Q.L."/>
            <person name="Rong J.C."/>
            <person name="Zhang X.Y."/>
            <person name="Chen X.L."/>
            <person name="Zhou B.C."/>
            <person name="Zhang Y.Z."/>
        </authorList>
    </citation>
    <scope>NUCLEOTIDE SEQUENCE [LARGE SCALE GENOMIC DNA]</scope>
    <source>
        <strain evidence="1 2">DSM 6842</strain>
    </source>
</reference>
<proteinExistence type="predicted"/>
<gene>
    <name evidence="1" type="ORF">PRUB_a0007</name>
</gene>
<sequence>MVGYVPVSITLSAELLQQQITCNLGCQEPQTLLEECVEL</sequence>